<keyword evidence="2" id="KW-0812">Transmembrane</keyword>
<reference evidence="3 4" key="1">
    <citation type="submission" date="2019-02" db="EMBL/GenBank/DDBJ databases">
        <title>Deep-cultivation of Planctomycetes and their phenomic and genomic characterization uncovers novel biology.</title>
        <authorList>
            <person name="Wiegand S."/>
            <person name="Jogler M."/>
            <person name="Boedeker C."/>
            <person name="Pinto D."/>
            <person name="Vollmers J."/>
            <person name="Rivas-Marin E."/>
            <person name="Kohn T."/>
            <person name="Peeters S.H."/>
            <person name="Heuer A."/>
            <person name="Rast P."/>
            <person name="Oberbeckmann S."/>
            <person name="Bunk B."/>
            <person name="Jeske O."/>
            <person name="Meyerdierks A."/>
            <person name="Storesund J.E."/>
            <person name="Kallscheuer N."/>
            <person name="Luecker S."/>
            <person name="Lage O.M."/>
            <person name="Pohl T."/>
            <person name="Merkel B.J."/>
            <person name="Hornburger P."/>
            <person name="Mueller R.-W."/>
            <person name="Bruemmer F."/>
            <person name="Labrenz M."/>
            <person name="Spormann A.M."/>
            <person name="Op den Camp H."/>
            <person name="Overmann J."/>
            <person name="Amann R."/>
            <person name="Jetten M.S.M."/>
            <person name="Mascher T."/>
            <person name="Medema M.H."/>
            <person name="Devos D.P."/>
            <person name="Kaster A.-K."/>
            <person name="Ovreas L."/>
            <person name="Rohde M."/>
            <person name="Galperin M.Y."/>
            <person name="Jogler C."/>
        </authorList>
    </citation>
    <scope>NUCLEOTIDE SEQUENCE [LARGE SCALE GENOMIC DNA]</scope>
    <source>
        <strain evidence="3 4">Pan241w</strain>
    </source>
</reference>
<proteinExistence type="predicted"/>
<name>A0A517RN50_9PLAN</name>
<feature type="region of interest" description="Disordered" evidence="1">
    <location>
        <begin position="40"/>
        <end position="95"/>
    </location>
</feature>
<accession>A0A517RN50</accession>
<keyword evidence="2" id="KW-1133">Transmembrane helix</keyword>
<dbReference type="RefSeq" id="WP_145221673.1">
    <property type="nucleotide sequence ID" value="NZ_CP036269.1"/>
</dbReference>
<feature type="compositionally biased region" description="Polar residues" evidence="1">
    <location>
        <begin position="155"/>
        <end position="167"/>
    </location>
</feature>
<feature type="region of interest" description="Disordered" evidence="1">
    <location>
        <begin position="121"/>
        <end position="167"/>
    </location>
</feature>
<keyword evidence="4" id="KW-1185">Reference proteome</keyword>
<dbReference type="KEGG" id="gaz:Pan241w_54250"/>
<organism evidence="3 4">
    <name type="scientific">Gimesia alba</name>
    <dbReference type="NCBI Taxonomy" id="2527973"/>
    <lineage>
        <taxon>Bacteria</taxon>
        <taxon>Pseudomonadati</taxon>
        <taxon>Planctomycetota</taxon>
        <taxon>Planctomycetia</taxon>
        <taxon>Planctomycetales</taxon>
        <taxon>Planctomycetaceae</taxon>
        <taxon>Gimesia</taxon>
    </lineage>
</organism>
<feature type="transmembrane region" description="Helical" evidence="2">
    <location>
        <begin position="98"/>
        <end position="119"/>
    </location>
</feature>
<evidence type="ECO:0000256" key="2">
    <source>
        <dbReference type="SAM" id="Phobius"/>
    </source>
</evidence>
<evidence type="ECO:0008006" key="5">
    <source>
        <dbReference type="Google" id="ProtNLM"/>
    </source>
</evidence>
<dbReference type="OrthoDB" id="255854at2"/>
<feature type="compositionally biased region" description="Basic residues" evidence="1">
    <location>
        <begin position="45"/>
        <end position="54"/>
    </location>
</feature>
<dbReference type="NCBIfam" id="TIGR02098">
    <property type="entry name" value="MJ0042_CXXC"/>
    <property type="match status" value="1"/>
</dbReference>
<dbReference type="Gene3D" id="2.20.28.160">
    <property type="match status" value="1"/>
</dbReference>
<feature type="compositionally biased region" description="Basic residues" evidence="1">
    <location>
        <begin position="77"/>
        <end position="90"/>
    </location>
</feature>
<dbReference type="Proteomes" id="UP000317171">
    <property type="component" value="Chromosome"/>
</dbReference>
<dbReference type="EMBL" id="CP036269">
    <property type="protein sequence ID" value="QDT45305.1"/>
    <property type="molecule type" value="Genomic_DNA"/>
</dbReference>
<protein>
    <recommendedName>
        <fullName evidence="5">Zinc finger/thioredoxin putative domain-containing protein</fullName>
    </recommendedName>
</protein>
<evidence type="ECO:0000313" key="4">
    <source>
        <dbReference type="Proteomes" id="UP000317171"/>
    </source>
</evidence>
<keyword evidence="2" id="KW-0472">Membrane</keyword>
<sequence length="795" mass="88900">MTETTAIQCPHCGASFKAKSKAAFGKKVACPKCQTPFVVPGPKAAPKKVKKKQKSASLMDAWGDDDLNEEAPVRKGPSTRKPQRSGKRSNKQQSAGKSTMVVGLLVIAVIVGGGVMFIASRSTSSDQKTENPALAESESVETEPVANEPGETPVMKTQSSETAPASNPTTKLVFKIVAIHENLGKIIRYRNNPNTNEEKQIKQAEGVAERSLASTLGDKFLNQISFLDVDLKKKELSFSMREPIPDNLVQDINSVSFQMVSVAPLKQSLHEELIEKHGADKLIVHELEFHLSNIIPEYKKQLNENYEQGSKALYQALNEQFEQSVPEYIPNSLKLDLEYKKLTFQVIQPPASNLGVQINQLSMIPVTISATPYRDREVRTEEQKKITQATYQIVLNDFHERALANQNSYNFWRNSINYELEENLERHVSGYILDTLDLDLGKGTATFQLDHPPGELFSVEFNGLIGNQVKLVYEPLSLGPPEPPFQTPGRPMKQVVLKITNADEYIRDRLTNEIKPLTQNDLLNIHREINRLFLSDISYYIDESIRIDFQNMLLGFQIDRVPPGDFLKQIHSIGFLKLEVDDKIVSIEDVDYDPEVSEKTMIFSFVNNGQRLAQFDEINQQRSAENNLHGLSNYISRSLQMDFQQGTFKIRLRAGRNEAAEIQAVTNGLNAIKISCTHLNTIPPKPGGPTGKSIPGMVSNSNQPTPIASDQNLKVTIQFGLYSGRGKMAKSARDVLDGFSWVDLKSLKVDAANKEISFNTTGPMNEAALDRLLKRQKFYQCIIKKEPLPEEAAKE</sequence>
<evidence type="ECO:0000256" key="1">
    <source>
        <dbReference type="SAM" id="MobiDB-lite"/>
    </source>
</evidence>
<dbReference type="AlphaFoldDB" id="A0A517RN50"/>
<dbReference type="InterPro" id="IPR011723">
    <property type="entry name" value="Znf/thioredoxin_put"/>
</dbReference>
<gene>
    <name evidence="3" type="ORF">Pan241w_54250</name>
</gene>
<evidence type="ECO:0000313" key="3">
    <source>
        <dbReference type="EMBL" id="QDT45305.1"/>
    </source>
</evidence>